<feature type="region of interest" description="Disordered" evidence="1">
    <location>
        <begin position="1"/>
        <end position="20"/>
    </location>
</feature>
<proteinExistence type="predicted"/>
<protein>
    <submittedName>
        <fullName evidence="2">Uncharacterized protein</fullName>
    </submittedName>
</protein>
<feature type="compositionally biased region" description="Basic and acidic residues" evidence="1">
    <location>
        <begin position="102"/>
        <end position="122"/>
    </location>
</feature>
<dbReference type="AlphaFoldDB" id="A0A6A4TV54"/>
<gene>
    <name evidence="2" type="ORF">F2P81_000184</name>
</gene>
<dbReference type="EMBL" id="VEVO01000001">
    <property type="protein sequence ID" value="KAF0046551.1"/>
    <property type="molecule type" value="Genomic_DNA"/>
</dbReference>
<evidence type="ECO:0000256" key="1">
    <source>
        <dbReference type="SAM" id="MobiDB-lite"/>
    </source>
</evidence>
<feature type="compositionally biased region" description="Basic and acidic residues" evidence="1">
    <location>
        <begin position="1"/>
        <end position="17"/>
    </location>
</feature>
<evidence type="ECO:0000313" key="2">
    <source>
        <dbReference type="EMBL" id="KAF0046551.1"/>
    </source>
</evidence>
<reference evidence="2 3" key="1">
    <citation type="submission" date="2019-06" db="EMBL/GenBank/DDBJ databases">
        <title>Draft genomes of female and male turbot (Scophthalmus maximus).</title>
        <authorList>
            <person name="Xu H."/>
            <person name="Xu X.-W."/>
            <person name="Shao C."/>
            <person name="Chen S."/>
        </authorList>
    </citation>
    <scope>NUCLEOTIDE SEQUENCE [LARGE SCALE GENOMIC DNA]</scope>
    <source>
        <strain evidence="2">Ysfricsl-2016a</strain>
        <tissue evidence="2">Blood</tissue>
    </source>
</reference>
<evidence type="ECO:0000313" key="3">
    <source>
        <dbReference type="Proteomes" id="UP000438429"/>
    </source>
</evidence>
<organism evidence="2 3">
    <name type="scientific">Scophthalmus maximus</name>
    <name type="common">Turbot</name>
    <name type="synonym">Psetta maxima</name>
    <dbReference type="NCBI Taxonomy" id="52904"/>
    <lineage>
        <taxon>Eukaryota</taxon>
        <taxon>Metazoa</taxon>
        <taxon>Chordata</taxon>
        <taxon>Craniata</taxon>
        <taxon>Vertebrata</taxon>
        <taxon>Euteleostomi</taxon>
        <taxon>Actinopterygii</taxon>
        <taxon>Neopterygii</taxon>
        <taxon>Teleostei</taxon>
        <taxon>Neoteleostei</taxon>
        <taxon>Acanthomorphata</taxon>
        <taxon>Carangaria</taxon>
        <taxon>Pleuronectiformes</taxon>
        <taxon>Pleuronectoidei</taxon>
        <taxon>Scophthalmidae</taxon>
        <taxon>Scophthalmus</taxon>
    </lineage>
</organism>
<accession>A0A6A4TV54</accession>
<feature type="region of interest" description="Disordered" evidence="1">
    <location>
        <begin position="78"/>
        <end position="122"/>
    </location>
</feature>
<comment type="caution">
    <text evidence="2">The sequence shown here is derived from an EMBL/GenBank/DDBJ whole genome shotgun (WGS) entry which is preliminary data.</text>
</comment>
<name>A0A6A4TV54_SCOMX</name>
<dbReference type="Proteomes" id="UP000438429">
    <property type="component" value="Unassembled WGS sequence"/>
</dbReference>
<sequence>MRDRDGPSSQNDTRDLRGLNLGEVSVSMKVKGPMQIEEHVNVQVFVSTFRLLLLVRFSGYRGQVQFMKRFLPSNSFGAATAEVHDPPRLIPRPQDSAGRTQRPVDCESNREPVEREYETGVN</sequence>